<dbReference type="EMBL" id="BPUR01000041">
    <property type="protein sequence ID" value="GJH22460.1"/>
    <property type="molecule type" value="Genomic_DNA"/>
</dbReference>
<comment type="caution">
    <text evidence="1">The sequence shown here is derived from an EMBL/GenBank/DDBJ whole genome shotgun (WGS) entry which is preliminary data.</text>
</comment>
<sequence>MQALHLVTRQNGTVGRLDMREGSGNAGAVRGVHPFATVHRALESVFETLALASAVKVPGYSESVARSTVTEKKDWTDRITDAAWAMQAIDSTLSAIERAAVIARYHRDPGTLRKYEGRRWSAQKADDADQKHAHALALLKFHLTHLHANQALLEAVIDREFVYGETYMETTRQIGDRLSVSKSSVDRLAQKVARAVHALEVAAHQALKERFAELGFVPC</sequence>
<keyword evidence="2" id="KW-1185">Reference proteome</keyword>
<organism evidence="1 2">
    <name type="scientific">Caballeronia novacaledonica</name>
    <dbReference type="NCBI Taxonomy" id="1544861"/>
    <lineage>
        <taxon>Bacteria</taxon>
        <taxon>Pseudomonadati</taxon>
        <taxon>Pseudomonadota</taxon>
        <taxon>Betaproteobacteria</taxon>
        <taxon>Burkholderiales</taxon>
        <taxon>Burkholderiaceae</taxon>
        <taxon>Caballeronia</taxon>
    </lineage>
</organism>
<protein>
    <submittedName>
        <fullName evidence="1">Uncharacterized protein</fullName>
    </submittedName>
</protein>
<gene>
    <name evidence="1" type="ORF">CBA19CS22_37980</name>
</gene>
<name>A0ACB5R549_9BURK</name>
<evidence type="ECO:0000313" key="1">
    <source>
        <dbReference type="EMBL" id="GJH22460.1"/>
    </source>
</evidence>
<proteinExistence type="predicted"/>
<evidence type="ECO:0000313" key="2">
    <source>
        <dbReference type="Proteomes" id="UP001055013"/>
    </source>
</evidence>
<reference evidence="1" key="1">
    <citation type="submission" date="2021-09" db="EMBL/GenBank/DDBJ databases">
        <title>Isolation and characterization of 3-chlorobenzoate degrading bacteria from soils in Shizuoka.</title>
        <authorList>
            <person name="Ifat A."/>
            <person name="Ogawa N."/>
            <person name="Kimbara K."/>
            <person name="Moriuchi R."/>
            <person name="Dohra H."/>
            <person name="Shintani M."/>
        </authorList>
    </citation>
    <scope>NUCLEOTIDE SEQUENCE</scope>
    <source>
        <strain evidence="1">19CS2-2</strain>
    </source>
</reference>
<dbReference type="Proteomes" id="UP001055013">
    <property type="component" value="Unassembled WGS sequence"/>
</dbReference>
<accession>A0ACB5R549</accession>